<dbReference type="KEGG" id="asj:AsACE_CH01401"/>
<reference evidence="1 2" key="1">
    <citation type="submission" date="2019-09" db="EMBL/GenBank/DDBJ databases">
        <title>Non-baumannii Acinetobacter spp. carrying blaNDM-1 isolated in China.</title>
        <authorList>
            <person name="Cui C."/>
            <person name="Chen C."/>
            <person name="Sun J."/>
            <person name="Liu Y."/>
        </authorList>
    </citation>
    <scope>NUCLEOTIDE SEQUENCE [LARGE SCALE GENOMIC DNA]</scope>
    <source>
        <strain evidence="1 2">HZE23-1</strain>
    </source>
</reference>
<proteinExistence type="predicted"/>
<dbReference type="AlphaFoldDB" id="A0A1P8PJU8"/>
<dbReference type="RefSeq" id="WP_004809384.1">
    <property type="nucleotide sequence ID" value="NZ_BAABSB010000007.1"/>
</dbReference>
<dbReference type="Proteomes" id="UP000503505">
    <property type="component" value="Chromosome"/>
</dbReference>
<protein>
    <submittedName>
        <fullName evidence="1">Uncharacterized protein</fullName>
    </submittedName>
</protein>
<evidence type="ECO:0000313" key="2">
    <source>
        <dbReference type="Proteomes" id="UP000503505"/>
    </source>
</evidence>
<organism evidence="1 2">
    <name type="scientific">Acinetobacter schindleri</name>
    <dbReference type="NCBI Taxonomy" id="108981"/>
    <lineage>
        <taxon>Bacteria</taxon>
        <taxon>Pseudomonadati</taxon>
        <taxon>Pseudomonadota</taxon>
        <taxon>Gammaproteobacteria</taxon>
        <taxon>Moraxellales</taxon>
        <taxon>Moraxellaceae</taxon>
        <taxon>Acinetobacter</taxon>
    </lineage>
</organism>
<sequence>MRVNTKKLTAKLLTAHWTREQDIILIENNNLPIEQLSEMLKCSQEDIMARRKVLGLVTRNKQLRRLL</sequence>
<gene>
    <name evidence="1" type="ORF">FSC10_07530</name>
</gene>
<evidence type="ECO:0000313" key="1">
    <source>
        <dbReference type="EMBL" id="QIC67229.1"/>
    </source>
</evidence>
<dbReference type="EMBL" id="CP044463">
    <property type="protein sequence ID" value="QIC67229.1"/>
    <property type="molecule type" value="Genomic_DNA"/>
</dbReference>
<name>A0A1P8PJU8_9GAMM</name>
<accession>A0A1P8PJU8</accession>